<evidence type="ECO:0000313" key="12">
    <source>
        <dbReference type="Proteomes" id="UP000033140"/>
    </source>
</evidence>
<dbReference type="GO" id="GO:0031966">
    <property type="term" value="C:mitochondrial membrane"/>
    <property type="evidence" value="ECO:0007669"/>
    <property type="project" value="UniProtKB-SubCell"/>
</dbReference>
<dbReference type="Pfam" id="PF04718">
    <property type="entry name" value="ATP-synt_G"/>
    <property type="match status" value="1"/>
</dbReference>
<keyword evidence="6" id="KW-0406">Ion transport</keyword>
<keyword evidence="3" id="KW-0813">Transport</keyword>
<evidence type="ECO:0000256" key="1">
    <source>
        <dbReference type="ARBA" id="ARBA00004325"/>
    </source>
</evidence>
<reference evidence="11 12" key="1">
    <citation type="journal article" date="2011" name="J. Gen. Appl. Microbiol.">
        <title>Draft genome sequencing of the enigmatic yeast Saitoella complicata.</title>
        <authorList>
            <person name="Nishida H."/>
            <person name="Hamamoto M."/>
            <person name="Sugiyama J."/>
        </authorList>
    </citation>
    <scope>NUCLEOTIDE SEQUENCE [LARGE SCALE GENOMIC DNA]</scope>
    <source>
        <strain evidence="11 12">NRRL Y-17804</strain>
    </source>
</reference>
<name>A0A0E9NLI5_SAICN</name>
<comment type="caution">
    <text evidence="11">The sequence shown here is derived from an EMBL/GenBank/DDBJ whole genome shotgun (WGS) entry which is preliminary data.</text>
</comment>
<comment type="similarity">
    <text evidence="2">Belongs to the ATPase g subunit family.</text>
</comment>
<organism evidence="11 12">
    <name type="scientific">Saitoella complicata (strain BCRC 22490 / CBS 7301 / JCM 7358 / NBRC 10748 / NRRL Y-17804)</name>
    <dbReference type="NCBI Taxonomy" id="698492"/>
    <lineage>
        <taxon>Eukaryota</taxon>
        <taxon>Fungi</taxon>
        <taxon>Dikarya</taxon>
        <taxon>Ascomycota</taxon>
        <taxon>Taphrinomycotina</taxon>
        <taxon>Taphrinomycotina incertae sedis</taxon>
        <taxon>Saitoella</taxon>
    </lineage>
</organism>
<evidence type="ECO:0000256" key="5">
    <source>
        <dbReference type="ARBA" id="ARBA00022781"/>
    </source>
</evidence>
<gene>
    <name evidence="11" type="ORF">G7K_4830-t1</name>
</gene>
<dbReference type="AlphaFoldDB" id="A0A0E9NLI5"/>
<keyword evidence="5" id="KW-0375">Hydrogen ion transport</keyword>
<keyword evidence="8" id="KW-0472">Membrane</keyword>
<evidence type="ECO:0000256" key="7">
    <source>
        <dbReference type="ARBA" id="ARBA00023128"/>
    </source>
</evidence>
<accession>A0A0E9NLI5</accession>
<evidence type="ECO:0000313" key="11">
    <source>
        <dbReference type="EMBL" id="GAO50709.1"/>
    </source>
</evidence>
<evidence type="ECO:0000256" key="8">
    <source>
        <dbReference type="ARBA" id="ARBA00023136"/>
    </source>
</evidence>
<evidence type="ECO:0000256" key="2">
    <source>
        <dbReference type="ARBA" id="ARBA00005699"/>
    </source>
</evidence>
<dbReference type="GO" id="GO:0045259">
    <property type="term" value="C:proton-transporting ATP synthase complex"/>
    <property type="evidence" value="ECO:0007669"/>
    <property type="project" value="UniProtKB-KW"/>
</dbReference>
<comment type="subcellular location">
    <subcellularLocation>
        <location evidence="1">Mitochondrion membrane</location>
    </subcellularLocation>
</comment>
<keyword evidence="12" id="KW-1185">Reference proteome</keyword>
<reference evidence="11 12" key="3">
    <citation type="journal article" date="2015" name="Genome Announc.">
        <title>Draft Genome Sequence of the Archiascomycetous Yeast Saitoella complicata.</title>
        <authorList>
            <person name="Yamauchi K."/>
            <person name="Kondo S."/>
            <person name="Hamamoto M."/>
            <person name="Takahashi Y."/>
            <person name="Ogura Y."/>
            <person name="Hayashi T."/>
            <person name="Nishida H."/>
        </authorList>
    </citation>
    <scope>NUCLEOTIDE SEQUENCE [LARGE SCALE GENOMIC DNA]</scope>
    <source>
        <strain evidence="11 12">NRRL Y-17804</strain>
    </source>
</reference>
<keyword evidence="9" id="KW-0066">ATP synthesis</keyword>
<reference evidence="11 12" key="2">
    <citation type="journal article" date="2014" name="J. Gen. Appl. Microbiol.">
        <title>The early diverging ascomycetous budding yeast Saitoella complicata has three histone deacetylases belonging to the Clr6, Hos2, and Rpd3 lineages.</title>
        <authorList>
            <person name="Nishida H."/>
            <person name="Matsumoto T."/>
            <person name="Kondo S."/>
            <person name="Hamamoto M."/>
            <person name="Yoshikawa H."/>
        </authorList>
    </citation>
    <scope>NUCLEOTIDE SEQUENCE [LARGE SCALE GENOMIC DNA]</scope>
    <source>
        <strain evidence="11 12">NRRL Y-17804</strain>
    </source>
</reference>
<proteinExistence type="inferred from homology"/>
<sequence>MRPGSQLHPGISWTTSQHLQSSIMLRFGVRAALRQQSRALVRNESTTTKAAEAAKDTASKAQDAAQKAQEQAKALGVKATAFVGSASSQASGFVGKVLSFKDPVLYWGKVGGEIAKQVYTKEKMSPPNVVEAQSAVQNVLTQLRNPETFKNASQQDYIKWVVYAIELMGFFAVGEMIGRRNMVGYDVPGLKEEHHH</sequence>
<keyword evidence="7" id="KW-0496">Mitochondrion</keyword>
<keyword evidence="4" id="KW-0138">CF(0)</keyword>
<dbReference type="InterPro" id="IPR006808">
    <property type="entry name" value="ATP_synth_F0_gsu_mt"/>
</dbReference>
<dbReference type="OMA" id="NMTPPNL"/>
<evidence type="ECO:0000256" key="3">
    <source>
        <dbReference type="ARBA" id="ARBA00022448"/>
    </source>
</evidence>
<dbReference type="EMBL" id="BACD03000036">
    <property type="protein sequence ID" value="GAO50709.1"/>
    <property type="molecule type" value="Genomic_DNA"/>
</dbReference>
<protein>
    <submittedName>
        <fullName evidence="11">Uncharacterized protein</fullName>
    </submittedName>
</protein>
<dbReference type="GO" id="GO:0015986">
    <property type="term" value="P:proton motive force-driven ATP synthesis"/>
    <property type="evidence" value="ECO:0007669"/>
    <property type="project" value="InterPro"/>
</dbReference>
<evidence type="ECO:0000256" key="10">
    <source>
        <dbReference type="SAM" id="MobiDB-lite"/>
    </source>
</evidence>
<dbReference type="GO" id="GO:0015078">
    <property type="term" value="F:proton transmembrane transporter activity"/>
    <property type="evidence" value="ECO:0007669"/>
    <property type="project" value="InterPro"/>
</dbReference>
<dbReference type="Proteomes" id="UP000033140">
    <property type="component" value="Unassembled WGS sequence"/>
</dbReference>
<evidence type="ECO:0000256" key="4">
    <source>
        <dbReference type="ARBA" id="ARBA00022547"/>
    </source>
</evidence>
<feature type="region of interest" description="Disordered" evidence="10">
    <location>
        <begin position="43"/>
        <end position="65"/>
    </location>
</feature>
<evidence type="ECO:0000256" key="9">
    <source>
        <dbReference type="ARBA" id="ARBA00023310"/>
    </source>
</evidence>
<dbReference type="STRING" id="698492.A0A0E9NLI5"/>
<evidence type="ECO:0000256" key="6">
    <source>
        <dbReference type="ARBA" id="ARBA00023065"/>
    </source>
</evidence>